<feature type="domain" description="DEP" evidence="2">
    <location>
        <begin position="1316"/>
        <end position="1394"/>
    </location>
</feature>
<reference evidence="3 4" key="1">
    <citation type="submission" date="2019-03" db="EMBL/GenBank/DDBJ databases">
        <title>An improved genome assembly of the fluke Schistosoma japonicum.</title>
        <authorList>
            <person name="Hu W."/>
            <person name="Luo F."/>
            <person name="Yin M."/>
            <person name="Mo X."/>
            <person name="Sun C."/>
            <person name="Wu Q."/>
            <person name="Zhu B."/>
            <person name="Xiang M."/>
            <person name="Wang J."/>
            <person name="Wang Y."/>
            <person name="Zhang T."/>
            <person name="Xu B."/>
            <person name="Zheng H."/>
            <person name="Feng Z."/>
        </authorList>
    </citation>
    <scope>NUCLEOTIDE SEQUENCE [LARGE SCALE GENOMIC DNA]</scope>
    <source>
        <strain evidence="3">HuSjv2</strain>
        <tissue evidence="3">Worms</tissue>
    </source>
</reference>
<dbReference type="PANTHER" id="PTHR13179:SF8">
    <property type="entry name" value="GATOR COMPLEX PROTEIN DEPDC5"/>
    <property type="match status" value="1"/>
</dbReference>
<evidence type="ECO:0000313" key="3">
    <source>
        <dbReference type="EMBL" id="TNN09579.1"/>
    </source>
</evidence>
<feature type="region of interest" description="Disordered" evidence="1">
    <location>
        <begin position="235"/>
        <end position="256"/>
    </location>
</feature>
<dbReference type="Proteomes" id="UP000311919">
    <property type="component" value="Unassembled WGS sequence"/>
</dbReference>
<dbReference type="SMART" id="SM00049">
    <property type="entry name" value="DEP"/>
    <property type="match status" value="1"/>
</dbReference>
<dbReference type="PANTHER" id="PTHR13179">
    <property type="entry name" value="DEP DOMAIN CONTAINING PROTEIN 5"/>
    <property type="match status" value="1"/>
</dbReference>
<feature type="compositionally biased region" description="Low complexity" evidence="1">
    <location>
        <begin position="831"/>
        <end position="847"/>
    </location>
</feature>
<dbReference type="InterPro" id="IPR036390">
    <property type="entry name" value="WH_DNA-bd_sf"/>
</dbReference>
<evidence type="ECO:0000259" key="2">
    <source>
        <dbReference type="PROSITE" id="PS50186"/>
    </source>
</evidence>
<dbReference type="GO" id="GO:1904262">
    <property type="term" value="P:negative regulation of TORC1 signaling"/>
    <property type="evidence" value="ECO:0007669"/>
    <property type="project" value="TreeGrafter"/>
</dbReference>
<dbReference type="InterPro" id="IPR045838">
    <property type="entry name" value="DEPDC5_CTD"/>
</dbReference>
<name>A0A4Z2CZF9_SCHJA</name>
<dbReference type="Pfam" id="PF19418">
    <property type="entry name" value="DEPDC5_CTD"/>
    <property type="match status" value="1"/>
</dbReference>
<dbReference type="InterPro" id="IPR000591">
    <property type="entry name" value="DEP_dom"/>
</dbReference>
<feature type="compositionally biased region" description="Polar residues" evidence="1">
    <location>
        <begin position="243"/>
        <end position="254"/>
    </location>
</feature>
<dbReference type="GO" id="GO:0010508">
    <property type="term" value="P:positive regulation of autophagy"/>
    <property type="evidence" value="ECO:0007669"/>
    <property type="project" value="TreeGrafter"/>
</dbReference>
<dbReference type="GO" id="GO:0005765">
    <property type="term" value="C:lysosomal membrane"/>
    <property type="evidence" value="ECO:0007669"/>
    <property type="project" value="TreeGrafter"/>
</dbReference>
<gene>
    <name evidence="3" type="ORF">EWB00_006274</name>
</gene>
<evidence type="ECO:0000313" key="4">
    <source>
        <dbReference type="Proteomes" id="UP000311919"/>
    </source>
</evidence>
<dbReference type="GO" id="GO:0035556">
    <property type="term" value="P:intracellular signal transduction"/>
    <property type="evidence" value="ECO:0007669"/>
    <property type="project" value="InterPro"/>
</dbReference>
<feature type="compositionally biased region" description="Low complexity" evidence="1">
    <location>
        <begin position="855"/>
        <end position="881"/>
    </location>
</feature>
<keyword evidence="4" id="KW-1185">Reference proteome</keyword>
<proteinExistence type="predicted"/>
<dbReference type="GO" id="GO:1990130">
    <property type="term" value="C:GATOR1 complex"/>
    <property type="evidence" value="ECO:0007669"/>
    <property type="project" value="TreeGrafter"/>
</dbReference>
<feature type="region of interest" description="Disordered" evidence="1">
    <location>
        <begin position="828"/>
        <end position="881"/>
    </location>
</feature>
<dbReference type="STRING" id="6182.A0A4Z2CZF9"/>
<feature type="compositionally biased region" description="Low complexity" evidence="1">
    <location>
        <begin position="1604"/>
        <end position="1640"/>
    </location>
</feature>
<sequence>NAPDKNCEDITTTSTVTITTNSSLPIYRIAYPSYQLCFKRTKGKKLHPPNEGLTKSHDFITRDCSPSIQLNENSTSHNMISSIIDQSSSVESNQMSTCCLTNTTQIATNTISTISRARRKASTSSHMNLSRSYDSYITSNSLHPALRSAAVSGGIVSNSHLLNLDRWQHVRCENVLPYSQQSSQLHTLLSRVPSIGVNSDNSSTSGFTTVTSLPSVRERCMESYDTTLSTTDRSDVLSIPVTPGSSRSRTQSFNEEQRTKLSFIDNGHFRQYRSPMNDGTNYNVNREDSDEVVCLHDNPISRCRTMDVILSNEQPSQSSWSIVTPQHFTLRSCNSVNRRTSGILSLSGSASQTLPFTRRKSTTTLYSTSNTPIHSTKFNSNTYSRNSTTYATSSLVSGAYFPFGVGSNSHRIPISAGQRRWALVRPSDEYGSTITPHCIITSTDGIDFLYPAALPYNLCQIWTLYFDFLRTRLLDKRDSKHNKQSYHSNQNSVKHNNYTTSNMNNTTTISNNYITHPVSDIQQFNIRNTNVRISTKGLPGYIERTSGNQNTLNDHLPLVPPTYTNFNSFKHNINVSKPYLCNNYNQVSSITSPSAASIHQHQQHNYTQSAVMHDKIGRMKPQENSNLSQLSENSMQILRNLLQTIKNAMFAYSTQLSALATPSLSTTFWYQNIITVNNNNKSSDDQNLSNLQTNNFNKSTNYKLMIPKRVGVDWKSLIVPACLPVDTDYFPDTHRLRSEWYTLHDYRVVPSGMSPDEWVSVNNHGLVEPGALYNRRQLTAHEVFQEMVLQRISQGFQLCHEVVHNPTNSNNVEHHCVTSINTSPTILQNDTLSSSSSNKTKTLSVVKQTNERHSSSNSPHSLYNSRRAPNISTTTINTTTNSYSSTNRNAINTQFLKSTNLYLPTRALKLTTVNNSNNNNPQYSRGSASAYNGRVLGVGLTINPSTRSGSQSSSCNNTGRVVPAMRPANHNTNSKHDSSMINAMVNPLSKFGDTDHLLKTSNTRKLSIGHLFHLISLDEDSIAVTSYRQIDKLIKISYSYALQVPDAKSYVSFHTNFTSDSTVILNWNYLDNYLCNRGISDSFRLLPNLKFWRSRFFVLPIFSNETRRLTEAIRDNLTGQRIPCDVYESDYMNINREKTCEKFVHFIESINRVRRVLITSRKLNRQPTIEKSDVHRSNNTVFSSNAATTTFDTAPSMHCATFNKLKTTNSLTTTTYTRSPVIISVNTTGSLNETNEQNIQLISSRTVNQASMVKTDNFCSTTSLPNISGMSYQSTEDQTINSGQIVHNTPTIINTSLLNSNTKNVYYLVALMMVDNDNGLPFISATTTDAFPNYTFISIDAVNWIIKWFPDDIGSIEQAVLYLQQMLEAGWICHTSGNTKHAFIYGTYFYTLLIPDVNQLTCTQVETLDNNELNVHSAPVTPIQLNTSTSTTTTVTPLGTSSNTIHCLPSPTSIVPATNHNNAIILNNLPTSTNTTIQLGSITNTISSFAAVTPSTCTNTTINSTITNVLLSTATTTTNSSLLSTVKQNELTKNLPIHSFKTLSNIVDLNVLQQSPMQFPKDYIPKLLSDTTKWTRVFQNEWAEISIVHYGSNECQLKQHQQQNTSSKQINDNNNNHSSGGTSSLPTSPTTSTTTTHVSCPSVSTSEIHFEHVKEELYSFFKDGLLTYSSISALFGILDKTGFQEIDQILRKSCLCDLDGPNNDGPVEWAHCVYDANYHPTCAFSIELQWLVVSGGRMAELVNLFSYYMP</sequence>
<protein>
    <submittedName>
        <fullName evidence="3">GATOR complex protein</fullName>
    </submittedName>
</protein>
<dbReference type="Gene3D" id="1.10.10.10">
    <property type="entry name" value="Winged helix-like DNA-binding domain superfamily/Winged helix DNA-binding domain"/>
    <property type="match status" value="1"/>
</dbReference>
<dbReference type="GO" id="GO:0005096">
    <property type="term" value="F:GTPase activator activity"/>
    <property type="evidence" value="ECO:0007669"/>
    <property type="project" value="InterPro"/>
</dbReference>
<evidence type="ECO:0000256" key="1">
    <source>
        <dbReference type="SAM" id="MobiDB-lite"/>
    </source>
</evidence>
<organism evidence="3 4">
    <name type="scientific">Schistosoma japonicum</name>
    <name type="common">Blood fluke</name>
    <dbReference type="NCBI Taxonomy" id="6182"/>
    <lineage>
        <taxon>Eukaryota</taxon>
        <taxon>Metazoa</taxon>
        <taxon>Spiralia</taxon>
        <taxon>Lophotrochozoa</taxon>
        <taxon>Platyhelminthes</taxon>
        <taxon>Trematoda</taxon>
        <taxon>Digenea</taxon>
        <taxon>Strigeidida</taxon>
        <taxon>Schistosomatoidea</taxon>
        <taxon>Schistosomatidae</taxon>
        <taxon>Schistosoma</taxon>
    </lineage>
</organism>
<dbReference type="OrthoDB" id="39497at2759"/>
<feature type="non-terminal residue" evidence="3">
    <location>
        <position position="1"/>
    </location>
</feature>
<comment type="caution">
    <text evidence="3">The sequence shown here is derived from an EMBL/GenBank/DDBJ whole genome shotgun (WGS) entry which is preliminary data.</text>
</comment>
<dbReference type="InterPro" id="IPR036388">
    <property type="entry name" value="WH-like_DNA-bd_sf"/>
</dbReference>
<accession>A0A4Z2CZF9</accession>
<dbReference type="GO" id="GO:0034198">
    <property type="term" value="P:cellular response to amino acid starvation"/>
    <property type="evidence" value="ECO:0007669"/>
    <property type="project" value="TreeGrafter"/>
</dbReference>
<feature type="region of interest" description="Disordered" evidence="1">
    <location>
        <begin position="1598"/>
        <end position="1640"/>
    </location>
</feature>
<dbReference type="PROSITE" id="PS50186">
    <property type="entry name" value="DEP"/>
    <property type="match status" value="1"/>
</dbReference>
<dbReference type="InterPro" id="IPR027244">
    <property type="entry name" value="IML1"/>
</dbReference>
<dbReference type="EMBL" id="SKCS01000394">
    <property type="protein sequence ID" value="TNN09579.1"/>
    <property type="molecule type" value="Genomic_DNA"/>
</dbReference>
<dbReference type="SUPFAM" id="SSF46785">
    <property type="entry name" value="Winged helix' DNA-binding domain"/>
    <property type="match status" value="1"/>
</dbReference>